<keyword evidence="4" id="KW-0597">Phosphoprotein</keyword>
<reference evidence="14" key="1">
    <citation type="submission" date="2021-06" db="EMBL/GenBank/DDBJ databases">
        <title>Description of novel taxa of the family Lachnospiraceae.</title>
        <authorList>
            <person name="Chaplin A.V."/>
            <person name="Sokolova S.R."/>
            <person name="Pikina A.P."/>
            <person name="Korzhanova M."/>
            <person name="Belova V."/>
            <person name="Korostin D."/>
            <person name="Efimov B.A."/>
        </authorList>
    </citation>
    <scope>NUCLEOTIDE SEQUENCE</scope>
    <source>
        <strain evidence="14">ASD5720</strain>
    </source>
</reference>
<evidence type="ECO:0000256" key="4">
    <source>
        <dbReference type="ARBA" id="ARBA00022553"/>
    </source>
</evidence>
<evidence type="ECO:0000256" key="2">
    <source>
        <dbReference type="ARBA" id="ARBA00004141"/>
    </source>
</evidence>
<dbReference type="InterPro" id="IPR003594">
    <property type="entry name" value="HATPase_dom"/>
</dbReference>
<feature type="domain" description="Histidine kinase" evidence="12">
    <location>
        <begin position="179"/>
        <end position="386"/>
    </location>
</feature>
<dbReference type="InterPro" id="IPR036097">
    <property type="entry name" value="HisK_dim/P_sf"/>
</dbReference>
<dbReference type="GO" id="GO:0005886">
    <property type="term" value="C:plasma membrane"/>
    <property type="evidence" value="ECO:0007669"/>
    <property type="project" value="TreeGrafter"/>
</dbReference>
<protein>
    <recommendedName>
        <fullName evidence="3">histidine kinase</fullName>
        <ecNumber evidence="3">2.7.13.3</ecNumber>
    </recommendedName>
</protein>
<dbReference type="SMART" id="SM00304">
    <property type="entry name" value="HAMP"/>
    <property type="match status" value="1"/>
</dbReference>
<comment type="caution">
    <text evidence="14">The sequence shown here is derived from an EMBL/GenBank/DDBJ whole genome shotgun (WGS) entry which is preliminary data.</text>
</comment>
<dbReference type="InterPro" id="IPR004358">
    <property type="entry name" value="Sig_transdc_His_kin-like_C"/>
</dbReference>
<dbReference type="GO" id="GO:0000155">
    <property type="term" value="F:phosphorelay sensor kinase activity"/>
    <property type="evidence" value="ECO:0007669"/>
    <property type="project" value="InterPro"/>
</dbReference>
<evidence type="ECO:0000259" key="13">
    <source>
        <dbReference type="PROSITE" id="PS50885"/>
    </source>
</evidence>
<keyword evidence="7 14" id="KW-0418">Kinase</keyword>
<dbReference type="Pfam" id="PF00672">
    <property type="entry name" value="HAMP"/>
    <property type="match status" value="1"/>
</dbReference>
<organism evidence="14 15">
    <name type="scientific">Diplocloster agilis</name>
    <dbReference type="NCBI Taxonomy" id="2850323"/>
    <lineage>
        <taxon>Bacteria</taxon>
        <taxon>Bacillati</taxon>
        <taxon>Bacillota</taxon>
        <taxon>Clostridia</taxon>
        <taxon>Lachnospirales</taxon>
        <taxon>Lachnospiraceae</taxon>
        <taxon>Diplocloster</taxon>
    </lineage>
</organism>
<keyword evidence="6 11" id="KW-0812">Transmembrane</keyword>
<keyword evidence="5" id="KW-0808">Transferase</keyword>
<dbReference type="PANTHER" id="PTHR45436">
    <property type="entry name" value="SENSOR HISTIDINE KINASE YKOH"/>
    <property type="match status" value="1"/>
</dbReference>
<gene>
    <name evidence="14" type="ORF">KTH89_05330</name>
</gene>
<dbReference type="AlphaFoldDB" id="A0A949JVK9"/>
<dbReference type="CDD" id="cd06225">
    <property type="entry name" value="HAMP"/>
    <property type="match status" value="1"/>
</dbReference>
<dbReference type="PRINTS" id="PR00344">
    <property type="entry name" value="BCTRLSENSOR"/>
</dbReference>
<evidence type="ECO:0000256" key="6">
    <source>
        <dbReference type="ARBA" id="ARBA00022692"/>
    </source>
</evidence>
<proteinExistence type="predicted"/>
<evidence type="ECO:0000256" key="3">
    <source>
        <dbReference type="ARBA" id="ARBA00012438"/>
    </source>
</evidence>
<dbReference type="PROSITE" id="PS50885">
    <property type="entry name" value="HAMP"/>
    <property type="match status" value="1"/>
</dbReference>
<dbReference type="CDD" id="cd00082">
    <property type="entry name" value="HisKA"/>
    <property type="match status" value="1"/>
</dbReference>
<dbReference type="SUPFAM" id="SSF158472">
    <property type="entry name" value="HAMP domain-like"/>
    <property type="match status" value="1"/>
</dbReference>
<dbReference type="Gene3D" id="6.10.340.10">
    <property type="match status" value="1"/>
</dbReference>
<dbReference type="RefSeq" id="WP_238720944.1">
    <property type="nucleotide sequence ID" value="NZ_JAHQCW010000006.1"/>
</dbReference>
<evidence type="ECO:0000256" key="10">
    <source>
        <dbReference type="ARBA" id="ARBA00023136"/>
    </source>
</evidence>
<dbReference type="SUPFAM" id="SSF47384">
    <property type="entry name" value="Homodimeric domain of signal transducing histidine kinase"/>
    <property type="match status" value="1"/>
</dbReference>
<accession>A0A949JVK9</accession>
<keyword evidence="8 11" id="KW-1133">Transmembrane helix</keyword>
<dbReference type="Pfam" id="PF00512">
    <property type="entry name" value="HisKA"/>
    <property type="match status" value="1"/>
</dbReference>
<dbReference type="Gene3D" id="1.10.287.130">
    <property type="match status" value="1"/>
</dbReference>
<dbReference type="CDD" id="cd00075">
    <property type="entry name" value="HATPase"/>
    <property type="match status" value="1"/>
</dbReference>
<evidence type="ECO:0000256" key="1">
    <source>
        <dbReference type="ARBA" id="ARBA00000085"/>
    </source>
</evidence>
<evidence type="ECO:0000256" key="8">
    <source>
        <dbReference type="ARBA" id="ARBA00022989"/>
    </source>
</evidence>
<dbReference type="SMART" id="SM00387">
    <property type="entry name" value="HATPase_c"/>
    <property type="match status" value="1"/>
</dbReference>
<evidence type="ECO:0000259" key="12">
    <source>
        <dbReference type="PROSITE" id="PS50109"/>
    </source>
</evidence>
<evidence type="ECO:0000256" key="11">
    <source>
        <dbReference type="SAM" id="Phobius"/>
    </source>
</evidence>
<dbReference type="InterPro" id="IPR003660">
    <property type="entry name" value="HAMP_dom"/>
</dbReference>
<evidence type="ECO:0000313" key="15">
    <source>
        <dbReference type="Proteomes" id="UP000712157"/>
    </source>
</evidence>
<feature type="transmembrane region" description="Helical" evidence="11">
    <location>
        <begin position="98"/>
        <end position="117"/>
    </location>
</feature>
<dbReference type="Proteomes" id="UP000712157">
    <property type="component" value="Unassembled WGS sequence"/>
</dbReference>
<comment type="catalytic activity">
    <reaction evidence="1">
        <text>ATP + protein L-histidine = ADP + protein N-phospho-L-histidine.</text>
        <dbReference type="EC" id="2.7.13.3"/>
    </reaction>
</comment>
<dbReference type="InterPro" id="IPR036890">
    <property type="entry name" value="HATPase_C_sf"/>
</dbReference>
<dbReference type="PANTHER" id="PTHR45436:SF15">
    <property type="entry name" value="SENSOR HISTIDINE KINASE CUSS"/>
    <property type="match status" value="1"/>
</dbReference>
<comment type="subcellular location">
    <subcellularLocation>
        <location evidence="2">Membrane</location>
        <topology evidence="2">Multi-pass membrane protein</topology>
    </subcellularLocation>
</comment>
<evidence type="ECO:0000256" key="5">
    <source>
        <dbReference type="ARBA" id="ARBA00022679"/>
    </source>
</evidence>
<dbReference type="InterPro" id="IPR005467">
    <property type="entry name" value="His_kinase_dom"/>
</dbReference>
<feature type="domain" description="HAMP" evidence="13">
    <location>
        <begin position="118"/>
        <end position="171"/>
    </location>
</feature>
<dbReference type="EMBL" id="JAHQCW010000006">
    <property type="protein sequence ID" value="MBU9735950.1"/>
    <property type="molecule type" value="Genomic_DNA"/>
</dbReference>
<sequence>MKSMSLRGKIVIMASMTVAVAGLFLTAISISSANKYMRSMISYDVGFSDQGTAAPPPSQGGIREDSFLRQSPATPPIKDIEENRISYQVIMNAFARNALMSMLLTILVLAAVIYILTGKILRPLSHLTQFMSSMDDKNMRQRVELPKSEDEVFRLTKSFNNMMDRLEGSYTAQKNFTANAAHELKTPLSIMKTSLQVLELQENPSHEDYIECTDDVKQSMNRLIQTVEGLTTLTNSSLKDETEAIDALSVVNQIKAHLTPLAEEKGVRITVTGDVFQLIYNKELFYRIIFNLIENAVKYNREGGYVNVTVSGRERYLVIQDNGIGMDTQAVQNIFEPFYRSDLSRSQKIPGSGLGMSIVKTVMDRYGGTLEIDSVLGKGTKVKFKI</sequence>
<dbReference type="Gene3D" id="3.30.565.10">
    <property type="entry name" value="Histidine kinase-like ATPase, C-terminal domain"/>
    <property type="match status" value="1"/>
</dbReference>
<dbReference type="InterPro" id="IPR050428">
    <property type="entry name" value="TCS_sensor_his_kinase"/>
</dbReference>
<dbReference type="InterPro" id="IPR003661">
    <property type="entry name" value="HisK_dim/P_dom"/>
</dbReference>
<keyword evidence="10 11" id="KW-0472">Membrane</keyword>
<dbReference type="Pfam" id="PF02518">
    <property type="entry name" value="HATPase_c"/>
    <property type="match status" value="1"/>
</dbReference>
<dbReference type="SUPFAM" id="SSF55874">
    <property type="entry name" value="ATPase domain of HSP90 chaperone/DNA topoisomerase II/histidine kinase"/>
    <property type="match status" value="1"/>
</dbReference>
<evidence type="ECO:0000256" key="7">
    <source>
        <dbReference type="ARBA" id="ARBA00022777"/>
    </source>
</evidence>
<evidence type="ECO:0000256" key="9">
    <source>
        <dbReference type="ARBA" id="ARBA00023012"/>
    </source>
</evidence>
<name>A0A949JVK9_9FIRM</name>
<dbReference type="SMART" id="SM00388">
    <property type="entry name" value="HisKA"/>
    <property type="match status" value="1"/>
</dbReference>
<evidence type="ECO:0000313" key="14">
    <source>
        <dbReference type="EMBL" id="MBU9735950.1"/>
    </source>
</evidence>
<keyword evidence="15" id="KW-1185">Reference proteome</keyword>
<dbReference type="PROSITE" id="PS50109">
    <property type="entry name" value="HIS_KIN"/>
    <property type="match status" value="1"/>
</dbReference>
<dbReference type="EC" id="2.7.13.3" evidence="3"/>
<keyword evidence="9" id="KW-0902">Two-component regulatory system</keyword>